<evidence type="ECO:0000256" key="6">
    <source>
        <dbReference type="ARBA" id="ARBA00022989"/>
    </source>
</evidence>
<feature type="transmembrane region" description="Helical" evidence="8">
    <location>
        <begin position="147"/>
        <end position="164"/>
    </location>
</feature>
<keyword evidence="6 8" id="KW-1133">Transmembrane helix</keyword>
<feature type="transmembrane region" description="Helical" evidence="8">
    <location>
        <begin position="335"/>
        <end position="358"/>
    </location>
</feature>
<evidence type="ECO:0000256" key="7">
    <source>
        <dbReference type="ARBA" id="ARBA00023136"/>
    </source>
</evidence>
<feature type="transmembrane region" description="Helical" evidence="8">
    <location>
        <begin position="12"/>
        <end position="32"/>
    </location>
</feature>
<evidence type="ECO:0000256" key="2">
    <source>
        <dbReference type="ARBA" id="ARBA00007998"/>
    </source>
</evidence>
<dbReference type="AlphaFoldDB" id="A0A6G1X8I7"/>
<organism evidence="9 10">
    <name type="scientific">Salinibacillus xinjiangensis</name>
    <dbReference type="NCBI Taxonomy" id="1229268"/>
    <lineage>
        <taxon>Bacteria</taxon>
        <taxon>Bacillati</taxon>
        <taxon>Bacillota</taxon>
        <taxon>Bacilli</taxon>
        <taxon>Bacillales</taxon>
        <taxon>Bacillaceae</taxon>
        <taxon>Salinibacillus</taxon>
    </lineage>
</organism>
<feature type="transmembrane region" description="Helical" evidence="8">
    <location>
        <begin position="81"/>
        <end position="99"/>
    </location>
</feature>
<name>A0A6G1X8I7_9BACI</name>
<keyword evidence="3" id="KW-0813">Transport</keyword>
<keyword evidence="4" id="KW-0309">Germination</keyword>
<feature type="transmembrane region" description="Helical" evidence="8">
    <location>
        <begin position="217"/>
        <end position="240"/>
    </location>
</feature>
<feature type="transmembrane region" description="Helical" evidence="8">
    <location>
        <begin position="311"/>
        <end position="329"/>
    </location>
</feature>
<sequence>MIEKGKIGVRQFTVLVLMYTLGTAVIILPSLTASYAHANAWITMVIAMLIGIGIVFMLNCVISIDWKKNLFELSEHILGKWVGKAVSVLFLTYILLLTATNLRQIGEFITTQVTVETPIQFVMFIFMMTSLIGVRLGLEVIGRTSEIFFPYAFTSLILLLILVAPEADFRNVQPVLQEDIGGTFLAVIPTLTTPYLELFIFLAIFPYVHRFKPAKKAFYIGVIIGSVILTLITLMCLAVLGPDFTARQIFPSYILGKKISLANFLERIEILVAIAWFFTIFFKITLNFYVLNLGMSHFFNLKSTKTLSTPLAFIIIIMGIILFTDIIYYNEFVAYYAPYYSATIGILLPMLLLLVGFIRKKKKKSKVG</sequence>
<proteinExistence type="inferred from homology"/>
<evidence type="ECO:0000256" key="5">
    <source>
        <dbReference type="ARBA" id="ARBA00022692"/>
    </source>
</evidence>
<reference evidence="9 10" key="1">
    <citation type="submission" date="2019-11" db="EMBL/GenBank/DDBJ databases">
        <authorList>
            <person name="Li J."/>
        </authorList>
    </citation>
    <scope>NUCLEOTIDE SEQUENCE [LARGE SCALE GENOMIC DNA]</scope>
    <source>
        <strain evidence="9 10">J4</strain>
    </source>
</reference>
<feature type="transmembrane region" description="Helical" evidence="8">
    <location>
        <begin position="184"/>
        <end position="205"/>
    </location>
</feature>
<evidence type="ECO:0000313" key="9">
    <source>
        <dbReference type="EMBL" id="MRG87118.1"/>
    </source>
</evidence>
<dbReference type="GO" id="GO:0016020">
    <property type="term" value="C:membrane"/>
    <property type="evidence" value="ECO:0007669"/>
    <property type="project" value="UniProtKB-SubCell"/>
</dbReference>
<comment type="subcellular location">
    <subcellularLocation>
        <location evidence="1">Membrane</location>
        <topology evidence="1">Multi-pass membrane protein</topology>
    </subcellularLocation>
</comment>
<evidence type="ECO:0000313" key="10">
    <source>
        <dbReference type="Proteomes" id="UP000480185"/>
    </source>
</evidence>
<dbReference type="OrthoDB" id="2078716at2"/>
<dbReference type="Gene3D" id="1.20.1740.10">
    <property type="entry name" value="Amino acid/polyamine transporter I"/>
    <property type="match status" value="1"/>
</dbReference>
<dbReference type="GO" id="GO:0009847">
    <property type="term" value="P:spore germination"/>
    <property type="evidence" value="ECO:0007669"/>
    <property type="project" value="InterPro"/>
</dbReference>
<feature type="transmembrane region" description="Helical" evidence="8">
    <location>
        <begin position="38"/>
        <end position="61"/>
    </location>
</feature>
<dbReference type="InterPro" id="IPR004761">
    <property type="entry name" value="Spore_GerAB"/>
</dbReference>
<accession>A0A6G1X8I7</accession>
<evidence type="ECO:0000256" key="8">
    <source>
        <dbReference type="SAM" id="Phobius"/>
    </source>
</evidence>
<evidence type="ECO:0000256" key="3">
    <source>
        <dbReference type="ARBA" id="ARBA00022448"/>
    </source>
</evidence>
<keyword evidence="5 8" id="KW-0812">Transmembrane</keyword>
<dbReference type="PANTHER" id="PTHR34975">
    <property type="entry name" value="SPORE GERMINATION PROTEIN A2"/>
    <property type="match status" value="1"/>
</dbReference>
<gene>
    <name evidence="9" type="ORF">GH754_12440</name>
</gene>
<comment type="similarity">
    <text evidence="2">Belongs to the amino acid-polyamine-organocation (APC) superfamily. Spore germination protein (SGP) (TC 2.A.3.9) family.</text>
</comment>
<dbReference type="Proteomes" id="UP000480185">
    <property type="component" value="Unassembled WGS sequence"/>
</dbReference>
<dbReference type="EMBL" id="WJNH01000007">
    <property type="protein sequence ID" value="MRG87118.1"/>
    <property type="molecule type" value="Genomic_DNA"/>
</dbReference>
<protein>
    <submittedName>
        <fullName evidence="9">GerAB/ArcD/ProY family transporter</fullName>
    </submittedName>
</protein>
<feature type="transmembrane region" description="Helical" evidence="8">
    <location>
        <begin position="270"/>
        <end position="290"/>
    </location>
</feature>
<comment type="caution">
    <text evidence="9">The sequence shown here is derived from an EMBL/GenBank/DDBJ whole genome shotgun (WGS) entry which is preliminary data.</text>
</comment>
<dbReference type="RefSeq" id="WP_153729003.1">
    <property type="nucleotide sequence ID" value="NZ_WJNH01000007.1"/>
</dbReference>
<evidence type="ECO:0000256" key="4">
    <source>
        <dbReference type="ARBA" id="ARBA00022544"/>
    </source>
</evidence>
<feature type="transmembrane region" description="Helical" evidence="8">
    <location>
        <begin position="119"/>
        <end position="138"/>
    </location>
</feature>
<keyword evidence="10" id="KW-1185">Reference proteome</keyword>
<dbReference type="Pfam" id="PF03845">
    <property type="entry name" value="Spore_permease"/>
    <property type="match status" value="1"/>
</dbReference>
<evidence type="ECO:0000256" key="1">
    <source>
        <dbReference type="ARBA" id="ARBA00004141"/>
    </source>
</evidence>
<dbReference type="NCBIfam" id="TIGR00912">
    <property type="entry name" value="2A0309"/>
    <property type="match status" value="1"/>
</dbReference>
<dbReference type="PANTHER" id="PTHR34975:SF2">
    <property type="entry name" value="SPORE GERMINATION PROTEIN A2"/>
    <property type="match status" value="1"/>
</dbReference>
<keyword evidence="7 8" id="KW-0472">Membrane</keyword>